<name>A0AAV4USR5_9ARAC</name>
<reference evidence="1 2" key="1">
    <citation type="submission" date="2021-06" db="EMBL/GenBank/DDBJ databases">
        <title>Caerostris darwini draft genome.</title>
        <authorList>
            <person name="Kono N."/>
            <person name="Arakawa K."/>
        </authorList>
    </citation>
    <scope>NUCLEOTIDE SEQUENCE [LARGE SCALE GENOMIC DNA]</scope>
</reference>
<sequence length="189" mass="21435">MFYTKLASSTFYRYKPKPPPTLGRSKVSNSFLHHVKNILEIPSALLPLPIPNKQVPSCLGNYGLTRHPPLQNKCKGSVDLWLGRVFWRRLALDHNHLLSKPSICPVSSIFSTILLPLHPRAQQSIPTEILKIIYYSTRRRRSNLGWLGLDRVCLPSPMTWFAECLKLHLVSSFAFTSGKDTDERNTGLG</sequence>
<dbReference type="EMBL" id="BPLQ01011798">
    <property type="protein sequence ID" value="GIY60435.1"/>
    <property type="molecule type" value="Genomic_DNA"/>
</dbReference>
<comment type="caution">
    <text evidence="1">The sequence shown here is derived from an EMBL/GenBank/DDBJ whole genome shotgun (WGS) entry which is preliminary data.</text>
</comment>
<dbReference type="AlphaFoldDB" id="A0AAV4USR5"/>
<evidence type="ECO:0000313" key="2">
    <source>
        <dbReference type="Proteomes" id="UP001054837"/>
    </source>
</evidence>
<evidence type="ECO:0000313" key="1">
    <source>
        <dbReference type="EMBL" id="GIY60435.1"/>
    </source>
</evidence>
<accession>A0AAV4USR5</accession>
<organism evidence="1 2">
    <name type="scientific">Caerostris darwini</name>
    <dbReference type="NCBI Taxonomy" id="1538125"/>
    <lineage>
        <taxon>Eukaryota</taxon>
        <taxon>Metazoa</taxon>
        <taxon>Ecdysozoa</taxon>
        <taxon>Arthropoda</taxon>
        <taxon>Chelicerata</taxon>
        <taxon>Arachnida</taxon>
        <taxon>Araneae</taxon>
        <taxon>Araneomorphae</taxon>
        <taxon>Entelegynae</taxon>
        <taxon>Araneoidea</taxon>
        <taxon>Araneidae</taxon>
        <taxon>Caerostris</taxon>
    </lineage>
</organism>
<keyword evidence="2" id="KW-1185">Reference proteome</keyword>
<gene>
    <name evidence="1" type="ORF">CDAR_508011</name>
</gene>
<proteinExistence type="predicted"/>
<protein>
    <submittedName>
        <fullName evidence="1">Uncharacterized protein</fullName>
    </submittedName>
</protein>
<dbReference type="Proteomes" id="UP001054837">
    <property type="component" value="Unassembled WGS sequence"/>
</dbReference>